<protein>
    <submittedName>
        <fullName evidence="1">Uncharacterized protein</fullName>
    </submittedName>
</protein>
<evidence type="ECO:0000313" key="2">
    <source>
        <dbReference type="Proteomes" id="UP000004980"/>
    </source>
</evidence>
<dbReference type="EMBL" id="AKAU01000079">
    <property type="protein sequence ID" value="EIN00425.1"/>
    <property type="molecule type" value="Genomic_DNA"/>
</dbReference>
<organism evidence="1 2">
    <name type="scientific">Paraburkholderia hospita</name>
    <dbReference type="NCBI Taxonomy" id="169430"/>
    <lineage>
        <taxon>Bacteria</taxon>
        <taxon>Pseudomonadati</taxon>
        <taxon>Pseudomonadota</taxon>
        <taxon>Betaproteobacteria</taxon>
        <taxon>Burkholderiales</taxon>
        <taxon>Burkholderiaceae</taxon>
        <taxon>Paraburkholderia</taxon>
    </lineage>
</organism>
<dbReference type="Proteomes" id="UP000004980">
    <property type="component" value="Unassembled WGS sequence"/>
</dbReference>
<gene>
    <name evidence="1" type="ORF">WQE_15381</name>
</gene>
<sequence>MSYADAIRPVRNRMRKFSYGSVLRQLSTYLSHDGGAEGAARANRMPWVAERLALWALRDRPSMYCGPSMQPADLRNCMDLAWRQMNTEVTWTRPGNPLDLMIRSLLLAQAPHQMSKGTGAFARQIDLIRRISPESKLYRSISNALGLPPMTYLQLAVFVWHLAEERIEDLFAPLYMQSLANAFCKEAVGRFLSTIMLPRERVVAEMGTIEEDEWFQPNLLYRTPFTLYQNEWYFWGRPGLQRHLEFAFSDIVARVEDVGVRQAFEDAFEDYVSDSLGRSGLTVLNEGEIKKRFAVVGLCNDFAILDGSVVVLLEAKNKALAHTMTASGTAKTYQSKFRATVVKAEAQLDNVANHVRADAAFSQATIHRVVVTYGDLMLGSAQYLFESGEERDRPLVFSIDQLDQLLEVVRTGRCTIEDFFDDYYERQRVPQMRVFSPGQLLQQPPYMSDEHPKHLQDIFDPFFEGIANLVDMENA</sequence>
<keyword evidence="2" id="KW-1185">Reference proteome</keyword>
<name>A0ABN0FNY3_9BURK</name>
<accession>A0ABN0FNY3</accession>
<evidence type="ECO:0000313" key="1">
    <source>
        <dbReference type="EMBL" id="EIN00425.1"/>
    </source>
</evidence>
<comment type="caution">
    <text evidence="1">The sequence shown here is derived from an EMBL/GenBank/DDBJ whole genome shotgun (WGS) entry which is preliminary data.</text>
</comment>
<proteinExistence type="predicted"/>
<reference evidence="1 2" key="1">
    <citation type="journal article" date="2012" name="J. Bacteriol.">
        <title>Draft Genome Sequence of the Soil Bacterium Burkholderia terrae Strain BS001, Which Interacts with Fungal Surface Structures.</title>
        <authorList>
            <person name="Nazir R."/>
            <person name="Hansen M.A."/>
            <person name="Sorensen S."/>
            <person name="van Elsas J.D."/>
        </authorList>
    </citation>
    <scope>NUCLEOTIDE SEQUENCE [LARGE SCALE GENOMIC DNA]</scope>
    <source>
        <strain evidence="1 2">BS001</strain>
    </source>
</reference>